<dbReference type="InterPro" id="IPR007197">
    <property type="entry name" value="rSAM"/>
</dbReference>
<dbReference type="PATRIC" id="fig|1195236.3.peg.4339"/>
<comment type="catalytic activity">
    <reaction evidence="9">
        <text>glycyl-[protein] + reduced [flavodoxin] + S-adenosyl-L-methionine = glycin-2-yl radical-[protein] + semiquinone [flavodoxin] + 5'-deoxyadenosine + L-methionine + H(+)</text>
        <dbReference type="Rhea" id="RHEA:61976"/>
        <dbReference type="Rhea" id="RHEA-COMP:10622"/>
        <dbReference type="Rhea" id="RHEA-COMP:14480"/>
        <dbReference type="Rhea" id="RHEA-COMP:15993"/>
        <dbReference type="Rhea" id="RHEA-COMP:15994"/>
        <dbReference type="ChEBI" id="CHEBI:15378"/>
        <dbReference type="ChEBI" id="CHEBI:17319"/>
        <dbReference type="ChEBI" id="CHEBI:29947"/>
        <dbReference type="ChEBI" id="CHEBI:32722"/>
        <dbReference type="ChEBI" id="CHEBI:57618"/>
        <dbReference type="ChEBI" id="CHEBI:57844"/>
        <dbReference type="ChEBI" id="CHEBI:59789"/>
        <dbReference type="ChEBI" id="CHEBI:140311"/>
    </reaction>
</comment>
<dbReference type="GO" id="GO:0046872">
    <property type="term" value="F:metal ion binding"/>
    <property type="evidence" value="ECO:0007669"/>
    <property type="project" value="UniProtKB-KW"/>
</dbReference>
<evidence type="ECO:0000256" key="9">
    <source>
        <dbReference type="ARBA" id="ARBA00047365"/>
    </source>
</evidence>
<gene>
    <name evidence="12" type="ORF">CTER_4122</name>
</gene>
<dbReference type="SUPFAM" id="SSF102114">
    <property type="entry name" value="Radical SAM enzymes"/>
    <property type="match status" value="1"/>
</dbReference>
<dbReference type="Gene3D" id="3.20.20.70">
    <property type="entry name" value="Aldolase class I"/>
    <property type="match status" value="1"/>
</dbReference>
<evidence type="ECO:0000313" key="13">
    <source>
        <dbReference type="Proteomes" id="UP000014155"/>
    </source>
</evidence>
<evidence type="ECO:0000256" key="1">
    <source>
        <dbReference type="ARBA" id="ARBA00001966"/>
    </source>
</evidence>
<feature type="domain" description="Radical SAM core" evidence="11">
    <location>
        <begin position="29"/>
        <end position="321"/>
    </location>
</feature>
<accession>S0FNW9</accession>
<evidence type="ECO:0000313" key="12">
    <source>
        <dbReference type="EMBL" id="EMS70168.1"/>
    </source>
</evidence>
<evidence type="ECO:0000256" key="7">
    <source>
        <dbReference type="ARBA" id="ARBA00023004"/>
    </source>
</evidence>
<dbReference type="InterPro" id="IPR034457">
    <property type="entry name" value="Organic_radical-activating"/>
</dbReference>
<name>S0FNW9_RUMCE</name>
<dbReference type="SUPFAM" id="SSF54862">
    <property type="entry name" value="4Fe-4S ferredoxins"/>
    <property type="match status" value="1"/>
</dbReference>
<evidence type="ECO:0000259" key="11">
    <source>
        <dbReference type="PROSITE" id="PS51918"/>
    </source>
</evidence>
<dbReference type="EMBL" id="AORV01000059">
    <property type="protein sequence ID" value="EMS70168.1"/>
    <property type="molecule type" value="Genomic_DNA"/>
</dbReference>
<dbReference type="PANTHER" id="PTHR30352:SF4">
    <property type="entry name" value="PYRUVATE FORMATE-LYASE 2-ACTIVATING ENZYME"/>
    <property type="match status" value="1"/>
</dbReference>
<dbReference type="SFLD" id="SFLDS00029">
    <property type="entry name" value="Radical_SAM"/>
    <property type="match status" value="1"/>
</dbReference>
<dbReference type="PIRSF" id="PIRSF000371">
    <property type="entry name" value="PFL_act_enz"/>
    <property type="match status" value="1"/>
</dbReference>
<keyword evidence="7" id="KW-0408">Iron</keyword>
<comment type="similarity">
    <text evidence="2">Belongs to the organic radical-activating enzymes family.</text>
</comment>
<evidence type="ECO:0000256" key="8">
    <source>
        <dbReference type="ARBA" id="ARBA00023014"/>
    </source>
</evidence>
<protein>
    <submittedName>
        <fullName evidence="12">Glycyl-radical enzyme activating protein family</fullName>
        <ecNumber evidence="12">1.97.1.4</ecNumber>
    </submittedName>
</protein>
<dbReference type="STRING" id="1195236.CTER_4122"/>
<dbReference type="PROSITE" id="PS51379">
    <property type="entry name" value="4FE4S_FER_2"/>
    <property type="match status" value="1"/>
</dbReference>
<evidence type="ECO:0000259" key="10">
    <source>
        <dbReference type="PROSITE" id="PS51379"/>
    </source>
</evidence>
<evidence type="ECO:0000256" key="5">
    <source>
        <dbReference type="ARBA" id="ARBA00022723"/>
    </source>
</evidence>
<keyword evidence="6 12" id="KW-0560">Oxidoreductase</keyword>
<sequence length="325" mass="36892">MALIDNKYLNSSSEELNQVTGTISDIERYAINDGFGLRTTVFLKGCPLRCKWCSNPETQKFHQEMVFFQDKCIGCGACVRLCEYGALDNGLIADRSICDSCNKREKAFKCIEKCYPKCRKIVGDKMTVKEVVDIVKRDMPFYELSGGGVTLSGGEPMSQPEYAYALLKSFCENWIDTAIETCGAGEKHDYELVAPYLKFVFMDLKSCDSSRHLEWTGSDNSRIKENIILMDTLAARYGYDLIIRTPVIPGFNDSEEEIGNIARFVSENLKNYKGMELLPYHKLGRGKYTSLGREYQLADAAVPSDARMLELNKILNEYNIHIYKF</sequence>
<dbReference type="SFLD" id="SFLDG01118">
    <property type="entry name" value="activating_enzymes__group_2"/>
    <property type="match status" value="1"/>
</dbReference>
<dbReference type="Proteomes" id="UP000014155">
    <property type="component" value="Unassembled WGS sequence"/>
</dbReference>
<dbReference type="AlphaFoldDB" id="S0FNW9"/>
<dbReference type="PROSITE" id="PS01087">
    <property type="entry name" value="RADICAL_ACTIVATING"/>
    <property type="match status" value="1"/>
</dbReference>
<evidence type="ECO:0000256" key="4">
    <source>
        <dbReference type="ARBA" id="ARBA00022691"/>
    </source>
</evidence>
<dbReference type="eggNOG" id="COG1180">
    <property type="taxonomic scope" value="Bacteria"/>
</dbReference>
<dbReference type="InterPro" id="IPR017896">
    <property type="entry name" value="4Fe4S_Fe-S-bd"/>
</dbReference>
<dbReference type="SFLD" id="SFLDG01066">
    <property type="entry name" value="organic_radical-activating_enz"/>
    <property type="match status" value="1"/>
</dbReference>
<keyword evidence="13" id="KW-1185">Reference proteome</keyword>
<comment type="cofactor">
    <cofactor evidence="1">
        <name>[4Fe-4S] cluster</name>
        <dbReference type="ChEBI" id="CHEBI:49883"/>
    </cofactor>
</comment>
<dbReference type="Pfam" id="PF04055">
    <property type="entry name" value="Radical_SAM"/>
    <property type="match status" value="1"/>
</dbReference>
<keyword evidence="4" id="KW-0949">S-adenosyl-L-methionine</keyword>
<dbReference type="InterPro" id="IPR040074">
    <property type="entry name" value="BssD/PflA/YjjW"/>
</dbReference>
<dbReference type="PROSITE" id="PS00198">
    <property type="entry name" value="4FE4S_FER_1"/>
    <property type="match status" value="1"/>
</dbReference>
<dbReference type="InterPro" id="IPR012839">
    <property type="entry name" value="Organic_radical_activase"/>
</dbReference>
<keyword evidence="8" id="KW-0411">Iron-sulfur</keyword>
<dbReference type="PANTHER" id="PTHR30352">
    <property type="entry name" value="PYRUVATE FORMATE-LYASE-ACTIVATING ENZYME"/>
    <property type="match status" value="1"/>
</dbReference>
<keyword evidence="5" id="KW-0479">Metal-binding</keyword>
<keyword evidence="3" id="KW-0004">4Fe-4S</keyword>
<dbReference type="InterPro" id="IPR058240">
    <property type="entry name" value="rSAM_sf"/>
</dbReference>
<comment type="caution">
    <text evidence="12">The sequence shown here is derived from an EMBL/GenBank/DDBJ whole genome shotgun (WGS) entry which is preliminary data.</text>
</comment>
<reference evidence="12 13" key="1">
    <citation type="journal article" date="2013" name="Genome Announc.">
        <title>Draft Genome Sequence of the Cellulolytic, Mesophilic, Anaerobic Bacterium Clostridium termitidis Strain CT1112 (DSM 5398).</title>
        <authorList>
            <person name="Lal S."/>
            <person name="Ramachandran U."/>
            <person name="Zhang X."/>
            <person name="Munir R."/>
            <person name="Sparling R."/>
            <person name="Levin D.B."/>
        </authorList>
    </citation>
    <scope>NUCLEOTIDE SEQUENCE [LARGE SCALE GENOMIC DNA]</scope>
    <source>
        <strain evidence="12 13">CT1112</strain>
    </source>
</reference>
<proteinExistence type="inferred from homology"/>
<dbReference type="GO" id="GO:0043365">
    <property type="term" value="F:[formate-C-acetyltransferase]-activating enzyme activity"/>
    <property type="evidence" value="ECO:0007669"/>
    <property type="project" value="UniProtKB-EC"/>
</dbReference>
<dbReference type="Pfam" id="PF00037">
    <property type="entry name" value="Fer4"/>
    <property type="match status" value="1"/>
</dbReference>
<evidence type="ECO:0000256" key="3">
    <source>
        <dbReference type="ARBA" id="ARBA00022485"/>
    </source>
</evidence>
<dbReference type="InterPro" id="IPR013785">
    <property type="entry name" value="Aldolase_TIM"/>
</dbReference>
<feature type="domain" description="4Fe-4S ferredoxin-type" evidence="10">
    <location>
        <begin position="63"/>
        <end position="92"/>
    </location>
</feature>
<dbReference type="PROSITE" id="PS51918">
    <property type="entry name" value="RADICAL_SAM"/>
    <property type="match status" value="1"/>
</dbReference>
<evidence type="ECO:0000256" key="6">
    <source>
        <dbReference type="ARBA" id="ARBA00023002"/>
    </source>
</evidence>
<dbReference type="NCBIfam" id="TIGR02494">
    <property type="entry name" value="PFLE_PFLC"/>
    <property type="match status" value="1"/>
</dbReference>
<dbReference type="InterPro" id="IPR001989">
    <property type="entry name" value="Radical_activat_CS"/>
</dbReference>
<organism evidence="12 13">
    <name type="scientific">Ruminiclostridium cellobioparum subsp. termitidis CT1112</name>
    <dbReference type="NCBI Taxonomy" id="1195236"/>
    <lineage>
        <taxon>Bacteria</taxon>
        <taxon>Bacillati</taxon>
        <taxon>Bacillota</taxon>
        <taxon>Clostridia</taxon>
        <taxon>Eubacteriales</taxon>
        <taxon>Oscillospiraceae</taxon>
        <taxon>Ruminiclostridium</taxon>
    </lineage>
</organism>
<dbReference type="EC" id="1.97.1.4" evidence="12"/>
<dbReference type="GO" id="GO:0051539">
    <property type="term" value="F:4 iron, 4 sulfur cluster binding"/>
    <property type="evidence" value="ECO:0007669"/>
    <property type="project" value="UniProtKB-KW"/>
</dbReference>
<evidence type="ECO:0000256" key="2">
    <source>
        <dbReference type="ARBA" id="ARBA00009777"/>
    </source>
</evidence>
<dbReference type="InterPro" id="IPR017900">
    <property type="entry name" value="4Fe4S_Fe_S_CS"/>
</dbReference>